<dbReference type="InterPro" id="IPR020936">
    <property type="entry name" value="TrhO"/>
</dbReference>
<dbReference type="Gene3D" id="3.40.250.10">
    <property type="entry name" value="Rhodanese-like domain"/>
    <property type="match status" value="1"/>
</dbReference>
<evidence type="ECO:0000313" key="3">
    <source>
        <dbReference type="EMBL" id="SMO82006.1"/>
    </source>
</evidence>
<dbReference type="PANTHER" id="PTHR43268:SF3">
    <property type="entry name" value="RHODANESE-LIKE DOMAIN-CONTAINING PROTEIN 7-RELATED"/>
    <property type="match status" value="1"/>
</dbReference>
<keyword evidence="4" id="KW-1185">Reference proteome</keyword>
<dbReference type="GO" id="GO:0016705">
    <property type="term" value="F:oxidoreductase activity, acting on paired donors, with incorporation or reduction of molecular oxygen"/>
    <property type="evidence" value="ECO:0007669"/>
    <property type="project" value="UniProtKB-UniRule"/>
</dbReference>
<evidence type="ECO:0000256" key="1">
    <source>
        <dbReference type="HAMAP-Rule" id="MF_00469"/>
    </source>
</evidence>
<dbReference type="GO" id="GO:0006400">
    <property type="term" value="P:tRNA modification"/>
    <property type="evidence" value="ECO:0007669"/>
    <property type="project" value="UniProtKB-UniRule"/>
</dbReference>
<dbReference type="SMART" id="SM00450">
    <property type="entry name" value="RHOD"/>
    <property type="match status" value="1"/>
</dbReference>
<name>A0A521EDJ8_9BACT</name>
<dbReference type="HAMAP" id="MF_00469">
    <property type="entry name" value="TrhO"/>
    <property type="match status" value="1"/>
</dbReference>
<dbReference type="InterPro" id="IPR040503">
    <property type="entry name" value="TRHO_N"/>
</dbReference>
<accession>A0A521EDJ8</accession>
<comment type="similarity">
    <text evidence="1">Belongs to the TrhO family.</text>
</comment>
<dbReference type="PROSITE" id="PS50206">
    <property type="entry name" value="RHODANESE_3"/>
    <property type="match status" value="1"/>
</dbReference>
<dbReference type="EMBL" id="FXTH01000015">
    <property type="protein sequence ID" value="SMO82006.1"/>
    <property type="molecule type" value="Genomic_DNA"/>
</dbReference>
<reference evidence="3 4" key="1">
    <citation type="submission" date="2017-05" db="EMBL/GenBank/DDBJ databases">
        <authorList>
            <person name="Varghese N."/>
            <person name="Submissions S."/>
        </authorList>
    </citation>
    <scope>NUCLEOTIDE SEQUENCE [LARGE SCALE GENOMIC DNA]</scope>
    <source>
        <strain evidence="3 4">DSM 21194</strain>
    </source>
</reference>
<dbReference type="AlphaFoldDB" id="A0A521EDJ8"/>
<dbReference type="InterPro" id="IPR022111">
    <property type="entry name" value="Rhodanese_C"/>
</dbReference>
<protein>
    <recommendedName>
        <fullName evidence="1">tRNA uridine(34) hydroxylase</fullName>
        <ecNumber evidence="1">1.14.-.-</ecNumber>
    </recommendedName>
    <alternativeName>
        <fullName evidence="1">tRNA hydroxylation protein O</fullName>
    </alternativeName>
</protein>
<dbReference type="EC" id="1.14.-.-" evidence="1"/>
<dbReference type="SUPFAM" id="SSF52821">
    <property type="entry name" value="Rhodanese/Cell cycle control phosphatase"/>
    <property type="match status" value="1"/>
</dbReference>
<dbReference type="InterPro" id="IPR036873">
    <property type="entry name" value="Rhodanese-like_dom_sf"/>
</dbReference>
<feature type="domain" description="Rhodanese" evidence="2">
    <location>
        <begin position="121"/>
        <end position="216"/>
    </location>
</feature>
<dbReference type="Pfam" id="PF12368">
    <property type="entry name" value="Rhodanese_C"/>
    <property type="match status" value="1"/>
</dbReference>
<organism evidence="3 4">
    <name type="scientific">Fodinibius sediminis</name>
    <dbReference type="NCBI Taxonomy" id="1214077"/>
    <lineage>
        <taxon>Bacteria</taxon>
        <taxon>Pseudomonadati</taxon>
        <taxon>Balneolota</taxon>
        <taxon>Balneolia</taxon>
        <taxon>Balneolales</taxon>
        <taxon>Balneolaceae</taxon>
        <taxon>Fodinibius</taxon>
    </lineage>
</organism>
<evidence type="ECO:0000313" key="4">
    <source>
        <dbReference type="Proteomes" id="UP000317593"/>
    </source>
</evidence>
<evidence type="ECO:0000259" key="2">
    <source>
        <dbReference type="PROSITE" id="PS50206"/>
    </source>
</evidence>
<dbReference type="NCBIfam" id="NF001135">
    <property type="entry name" value="PRK00142.1-3"/>
    <property type="match status" value="1"/>
</dbReference>
<dbReference type="Pfam" id="PF00581">
    <property type="entry name" value="Rhodanese"/>
    <property type="match status" value="1"/>
</dbReference>
<comment type="function">
    <text evidence="1">Catalyzes oxygen-dependent 5-hydroxyuridine (ho5U) modification at position 34 in tRNAs.</text>
</comment>
<sequence>MYEVILYYKFAPVENPETFCGNHKEFCRELGIKGRIYIGEEGINGTVGGTPEQIASYKEHLTGIPGFEGTDFKTSTSDYVPFAKLKCKTRDELVALHKEDVDPRDGGKYLEPHEWREVMESEEDYVLIDVRNDYESRIGHFEGAITPQVENFYDFPDWLEQVQEEIDKDKKVLMYCTGGIRCEKFSVLMKEKGWHDVNQLHGGIQRYAQEEGGKHYKGKCFVFDDRLVVPVDEDNLEPIARCEITGKPADTYINCANMECNKLFVCSEEGARKMEGCCSTECLESDYRRPFDPENAFRPFRKWYHYFDEDFKEREVEVEKE</sequence>
<dbReference type="Proteomes" id="UP000317593">
    <property type="component" value="Unassembled WGS sequence"/>
</dbReference>
<proteinExistence type="inferred from homology"/>
<keyword evidence="1" id="KW-0560">Oxidoreductase</keyword>
<dbReference type="CDD" id="cd01518">
    <property type="entry name" value="RHOD_YceA"/>
    <property type="match status" value="1"/>
</dbReference>
<dbReference type="Gene3D" id="3.30.70.100">
    <property type="match status" value="1"/>
</dbReference>
<dbReference type="OrthoDB" id="9778326at2"/>
<dbReference type="InterPro" id="IPR001763">
    <property type="entry name" value="Rhodanese-like_dom"/>
</dbReference>
<dbReference type="RefSeq" id="WP_142715476.1">
    <property type="nucleotide sequence ID" value="NZ_FXTH01000015.1"/>
</dbReference>
<dbReference type="PANTHER" id="PTHR43268">
    <property type="entry name" value="THIOSULFATE SULFURTRANSFERASE/RHODANESE-LIKE DOMAIN-CONTAINING PROTEIN 2"/>
    <property type="match status" value="1"/>
</dbReference>
<comment type="catalytic activity">
    <reaction evidence="1">
        <text>uridine(34) in tRNA + AH2 + O2 = 5-hydroxyuridine(34) in tRNA + A + H2O</text>
        <dbReference type="Rhea" id="RHEA:64224"/>
        <dbReference type="Rhea" id="RHEA-COMP:11727"/>
        <dbReference type="Rhea" id="RHEA-COMP:13381"/>
        <dbReference type="ChEBI" id="CHEBI:13193"/>
        <dbReference type="ChEBI" id="CHEBI:15377"/>
        <dbReference type="ChEBI" id="CHEBI:15379"/>
        <dbReference type="ChEBI" id="CHEBI:17499"/>
        <dbReference type="ChEBI" id="CHEBI:65315"/>
        <dbReference type="ChEBI" id="CHEBI:136877"/>
    </reaction>
</comment>
<dbReference type="Pfam" id="PF17773">
    <property type="entry name" value="UPF0176_N"/>
    <property type="match status" value="1"/>
</dbReference>
<gene>
    <name evidence="1" type="primary">trhO</name>
    <name evidence="3" type="ORF">SAMN06265218_11564</name>
</gene>
<keyword evidence="1" id="KW-0819">tRNA processing</keyword>